<sequence>MVEVIVVGSRHPCIRCITMRRYVEEIAKEFSGKVTLKYVRPDAEEAKKLGKVEDGYHISVIENVPHDEEGIIRLNKEIDELRKDEEKNWSLIQKKMEELEEKLKPIKEKAVEKKYLMTPVLAVNGKVKCWGYVPSKEKVKEWIKEELQQNS</sequence>
<evidence type="ECO:0000313" key="2">
    <source>
        <dbReference type="EMBL" id="HEN27947.1"/>
    </source>
</evidence>
<proteinExistence type="predicted"/>
<dbReference type="InterPro" id="IPR012336">
    <property type="entry name" value="Thioredoxin-like_fold"/>
</dbReference>
<dbReference type="EMBL" id="DSOL01000137">
    <property type="protein sequence ID" value="HEN27947.1"/>
    <property type="molecule type" value="Genomic_DNA"/>
</dbReference>
<dbReference type="SUPFAM" id="SSF52833">
    <property type="entry name" value="Thioredoxin-like"/>
    <property type="match status" value="1"/>
</dbReference>
<dbReference type="Pfam" id="PF13192">
    <property type="entry name" value="Thioredoxin_3"/>
    <property type="match status" value="1"/>
</dbReference>
<organism evidence="2">
    <name type="scientific">candidate division WOR-3 bacterium</name>
    <dbReference type="NCBI Taxonomy" id="2052148"/>
    <lineage>
        <taxon>Bacteria</taxon>
        <taxon>Bacteria division WOR-3</taxon>
    </lineage>
</organism>
<accession>A0A7C2K2D6</accession>
<protein>
    <recommendedName>
        <fullName evidence="1">Thioredoxin-like fold domain-containing protein</fullName>
    </recommendedName>
</protein>
<feature type="domain" description="Thioredoxin-like fold" evidence="1">
    <location>
        <begin position="106"/>
        <end position="144"/>
    </location>
</feature>
<reference evidence="2" key="1">
    <citation type="journal article" date="2020" name="mSystems">
        <title>Genome- and Community-Level Interaction Insights into Carbon Utilization and Element Cycling Functions of Hydrothermarchaeota in Hydrothermal Sediment.</title>
        <authorList>
            <person name="Zhou Z."/>
            <person name="Liu Y."/>
            <person name="Xu W."/>
            <person name="Pan J."/>
            <person name="Luo Z.H."/>
            <person name="Li M."/>
        </authorList>
    </citation>
    <scope>NUCLEOTIDE SEQUENCE [LARGE SCALE GENOMIC DNA]</scope>
    <source>
        <strain evidence="2">SpSt-34</strain>
    </source>
</reference>
<evidence type="ECO:0000259" key="1">
    <source>
        <dbReference type="Pfam" id="PF13192"/>
    </source>
</evidence>
<name>A0A7C2K2D6_UNCW3</name>
<gene>
    <name evidence="2" type="ORF">ENQ77_04695</name>
</gene>
<dbReference type="Gene3D" id="3.40.30.10">
    <property type="entry name" value="Glutaredoxin"/>
    <property type="match status" value="1"/>
</dbReference>
<dbReference type="AlphaFoldDB" id="A0A7C2K2D6"/>
<comment type="caution">
    <text evidence="2">The sequence shown here is derived from an EMBL/GenBank/DDBJ whole genome shotgun (WGS) entry which is preliminary data.</text>
</comment>
<dbReference type="InterPro" id="IPR036249">
    <property type="entry name" value="Thioredoxin-like_sf"/>
</dbReference>